<name>A0A4R4E6G0_9BACL</name>
<evidence type="ECO:0000256" key="4">
    <source>
        <dbReference type="ARBA" id="ARBA00023163"/>
    </source>
</evidence>
<dbReference type="CDD" id="cd17535">
    <property type="entry name" value="REC_NarL-like"/>
    <property type="match status" value="1"/>
</dbReference>
<dbReference type="PANTHER" id="PTHR43214:SF37">
    <property type="entry name" value="TRANSCRIPTIONAL REGULATORY PROTEIN YDFI"/>
    <property type="match status" value="1"/>
</dbReference>
<dbReference type="InterPro" id="IPR039420">
    <property type="entry name" value="WalR-like"/>
</dbReference>
<organism evidence="8 9">
    <name type="scientific">Paenibacillus albiflavus</name>
    <dbReference type="NCBI Taxonomy" id="2545760"/>
    <lineage>
        <taxon>Bacteria</taxon>
        <taxon>Bacillati</taxon>
        <taxon>Bacillota</taxon>
        <taxon>Bacilli</taxon>
        <taxon>Bacillales</taxon>
        <taxon>Paenibacillaceae</taxon>
        <taxon>Paenibacillus</taxon>
    </lineage>
</organism>
<keyword evidence="2" id="KW-0805">Transcription regulation</keyword>
<dbReference type="InterPro" id="IPR000792">
    <property type="entry name" value="Tscrpt_reg_LuxR_C"/>
</dbReference>
<keyword evidence="9" id="KW-1185">Reference proteome</keyword>
<feature type="domain" description="Response regulatory" evidence="7">
    <location>
        <begin position="7"/>
        <end position="123"/>
    </location>
</feature>
<dbReference type="AlphaFoldDB" id="A0A4R4E6G0"/>
<evidence type="ECO:0000313" key="8">
    <source>
        <dbReference type="EMBL" id="TCZ74637.1"/>
    </source>
</evidence>
<dbReference type="PROSITE" id="PS50043">
    <property type="entry name" value="HTH_LUXR_2"/>
    <property type="match status" value="1"/>
</dbReference>
<evidence type="ECO:0000256" key="2">
    <source>
        <dbReference type="ARBA" id="ARBA00023015"/>
    </source>
</evidence>
<dbReference type="Gene3D" id="3.40.50.2300">
    <property type="match status" value="1"/>
</dbReference>
<dbReference type="Proteomes" id="UP000295418">
    <property type="component" value="Unassembled WGS sequence"/>
</dbReference>
<dbReference type="SMART" id="SM00448">
    <property type="entry name" value="REC"/>
    <property type="match status" value="1"/>
</dbReference>
<dbReference type="Pfam" id="PF00196">
    <property type="entry name" value="GerE"/>
    <property type="match status" value="1"/>
</dbReference>
<evidence type="ECO:0000256" key="1">
    <source>
        <dbReference type="ARBA" id="ARBA00022553"/>
    </source>
</evidence>
<dbReference type="SMART" id="SM00421">
    <property type="entry name" value="HTH_LUXR"/>
    <property type="match status" value="1"/>
</dbReference>
<evidence type="ECO:0000256" key="3">
    <source>
        <dbReference type="ARBA" id="ARBA00023125"/>
    </source>
</evidence>
<dbReference type="GO" id="GO:0006355">
    <property type="term" value="P:regulation of DNA-templated transcription"/>
    <property type="evidence" value="ECO:0007669"/>
    <property type="project" value="InterPro"/>
</dbReference>
<dbReference type="PROSITE" id="PS50110">
    <property type="entry name" value="RESPONSE_REGULATORY"/>
    <property type="match status" value="1"/>
</dbReference>
<evidence type="ECO:0000313" key="9">
    <source>
        <dbReference type="Proteomes" id="UP000295418"/>
    </source>
</evidence>
<dbReference type="PANTHER" id="PTHR43214">
    <property type="entry name" value="TWO-COMPONENT RESPONSE REGULATOR"/>
    <property type="match status" value="1"/>
</dbReference>
<dbReference type="SUPFAM" id="SSF46894">
    <property type="entry name" value="C-terminal effector domain of the bipartite response regulators"/>
    <property type="match status" value="1"/>
</dbReference>
<evidence type="ECO:0000256" key="5">
    <source>
        <dbReference type="PROSITE-ProRule" id="PRU00169"/>
    </source>
</evidence>
<dbReference type="SUPFAM" id="SSF52172">
    <property type="entry name" value="CheY-like"/>
    <property type="match status" value="1"/>
</dbReference>
<keyword evidence="4" id="KW-0804">Transcription</keyword>
<feature type="domain" description="HTH luxR-type" evidence="6">
    <location>
        <begin position="156"/>
        <end position="221"/>
    </location>
</feature>
<keyword evidence="3" id="KW-0238">DNA-binding</keyword>
<protein>
    <submittedName>
        <fullName evidence="8">Response regulator transcription factor</fullName>
    </submittedName>
</protein>
<gene>
    <name evidence="8" type="ORF">E0485_19445</name>
</gene>
<dbReference type="PRINTS" id="PR00038">
    <property type="entry name" value="HTHLUXR"/>
</dbReference>
<dbReference type="OrthoDB" id="9780153at2"/>
<proteinExistence type="predicted"/>
<dbReference type="GO" id="GO:0000160">
    <property type="term" value="P:phosphorelay signal transduction system"/>
    <property type="evidence" value="ECO:0007669"/>
    <property type="project" value="InterPro"/>
</dbReference>
<dbReference type="InterPro" id="IPR016032">
    <property type="entry name" value="Sig_transdc_resp-reg_C-effctor"/>
</dbReference>
<dbReference type="GO" id="GO:0003677">
    <property type="term" value="F:DNA binding"/>
    <property type="evidence" value="ECO:0007669"/>
    <property type="project" value="UniProtKB-KW"/>
</dbReference>
<dbReference type="PROSITE" id="PS00622">
    <property type="entry name" value="HTH_LUXR_1"/>
    <property type="match status" value="1"/>
</dbReference>
<sequence>MNQQPYRVLIVDDHHLARKAVRSLLAADDTFQVIGEAHNGLEAIRLSDQLLPDLVLMDINMSPMNGLEAAKQLKQQHPHIRIIMLTVSDDVADLFTALQVGAQGYLLKNMDPDEWLSYLHALIDDNSEVARQMADSMFQRFRSVRREQNATTSTAFGAPAAVLTTREREIVRLVAIGDNNRQIAEKLLISENTVKNHMKNILEKLQLENRVQLTAYAYTHELTQA</sequence>
<dbReference type="EMBL" id="SKFG01000025">
    <property type="protein sequence ID" value="TCZ74637.1"/>
    <property type="molecule type" value="Genomic_DNA"/>
</dbReference>
<feature type="modified residue" description="4-aspartylphosphate" evidence="5">
    <location>
        <position position="58"/>
    </location>
</feature>
<dbReference type="InterPro" id="IPR001789">
    <property type="entry name" value="Sig_transdc_resp-reg_receiver"/>
</dbReference>
<dbReference type="InterPro" id="IPR011006">
    <property type="entry name" value="CheY-like_superfamily"/>
</dbReference>
<dbReference type="CDD" id="cd06170">
    <property type="entry name" value="LuxR_C_like"/>
    <property type="match status" value="1"/>
</dbReference>
<reference evidence="8 9" key="1">
    <citation type="submission" date="2019-03" db="EMBL/GenBank/DDBJ databases">
        <authorList>
            <person name="Kim M.K.M."/>
        </authorList>
    </citation>
    <scope>NUCLEOTIDE SEQUENCE [LARGE SCALE GENOMIC DNA]</scope>
    <source>
        <strain evidence="8 9">18JY21-1</strain>
    </source>
</reference>
<evidence type="ECO:0000259" key="6">
    <source>
        <dbReference type="PROSITE" id="PS50043"/>
    </source>
</evidence>
<keyword evidence="1 5" id="KW-0597">Phosphoprotein</keyword>
<evidence type="ECO:0000259" key="7">
    <source>
        <dbReference type="PROSITE" id="PS50110"/>
    </source>
</evidence>
<dbReference type="InterPro" id="IPR058245">
    <property type="entry name" value="NreC/VraR/RcsB-like_REC"/>
</dbReference>
<dbReference type="RefSeq" id="WP_132419733.1">
    <property type="nucleotide sequence ID" value="NZ_SKFG01000025.1"/>
</dbReference>
<comment type="caution">
    <text evidence="8">The sequence shown here is derived from an EMBL/GenBank/DDBJ whole genome shotgun (WGS) entry which is preliminary data.</text>
</comment>
<dbReference type="Pfam" id="PF00072">
    <property type="entry name" value="Response_reg"/>
    <property type="match status" value="1"/>
</dbReference>
<accession>A0A4R4E6G0</accession>